<comment type="caution">
    <text evidence="9">The sequence shown here is derived from an EMBL/GenBank/DDBJ whole genome shotgun (WGS) entry which is preliminary data.</text>
</comment>
<evidence type="ECO:0000256" key="3">
    <source>
        <dbReference type="ARBA" id="ARBA00022519"/>
    </source>
</evidence>
<keyword evidence="2" id="KW-1003">Cell membrane</keyword>
<gene>
    <name evidence="9" type="ORF">E4O86_22055</name>
</gene>
<feature type="transmembrane region" description="Helical" evidence="7">
    <location>
        <begin position="238"/>
        <end position="257"/>
    </location>
</feature>
<dbReference type="AlphaFoldDB" id="A0A964WVM4"/>
<feature type="transmembrane region" description="Helical" evidence="7">
    <location>
        <begin position="269"/>
        <end position="290"/>
    </location>
</feature>
<keyword evidence="4 7" id="KW-0812">Transmembrane</keyword>
<evidence type="ECO:0000256" key="6">
    <source>
        <dbReference type="ARBA" id="ARBA00023136"/>
    </source>
</evidence>
<comment type="function">
    <text evidence="7">Part of the tripartite ATP-independent periplasmic (TRAP) transport system.</text>
</comment>
<evidence type="ECO:0000313" key="9">
    <source>
        <dbReference type="EMBL" id="MYZ50392.1"/>
    </source>
</evidence>
<dbReference type="Proteomes" id="UP000773614">
    <property type="component" value="Unassembled WGS sequence"/>
</dbReference>
<dbReference type="RefSeq" id="WP_161142713.1">
    <property type="nucleotide sequence ID" value="NZ_SPKJ01000162.1"/>
</dbReference>
<protein>
    <recommendedName>
        <fullName evidence="7">TRAP transporter large permease protein</fullName>
    </recommendedName>
</protein>
<dbReference type="Pfam" id="PF06808">
    <property type="entry name" value="DctM"/>
    <property type="match status" value="1"/>
</dbReference>
<keyword evidence="5 7" id="KW-1133">Transmembrane helix</keyword>
<evidence type="ECO:0000256" key="7">
    <source>
        <dbReference type="RuleBase" id="RU369079"/>
    </source>
</evidence>
<dbReference type="InterPro" id="IPR004681">
    <property type="entry name" value="TRAP_DctM"/>
</dbReference>
<accession>A0A964WVM4</accession>
<dbReference type="PANTHER" id="PTHR33362">
    <property type="entry name" value="SIALIC ACID TRAP TRANSPORTER PERMEASE PROTEIN SIAT-RELATED"/>
    <property type="match status" value="1"/>
</dbReference>
<sequence>MWALIAIGAVALLILGIPMWMIFLLMAITAMQWEGVSMEVVIQGLTGGINQLVLLAVPGFIFAGSVMGQGGMALRLVNWISALLGRVPGGMSLTTVAAAELFGAISGSSAATVAALGKILYQALLNNGYGRHFSIGLITSAGAIAIIIPPSITMILFSVMTDASVGKLFLAGVLPGIVVGLAAMAYCVWYALRHRITSGRTWDLGEIARTSREVLWTLGAPAVIFVGIYGGFATPTEAAMAVSAYAVFVSVFIYRELSWRQVWSITRDTARLTAKVFIIVAASSVFSWILTADQIPLKMVAFIEQYQLSPIVLLLLINLILLIVGMFMDPNSAVVLFTPLLWPLAQHAGVDLIHFGIIFTVNLAIGMFSPPFGLNIFVSSSIFNISSTEVIRGLAPFFFVYLVALAIITYVPAISLALPNW</sequence>
<comment type="caution">
    <text evidence="7">Lacks conserved residue(s) required for the propagation of feature annotation.</text>
</comment>
<dbReference type="GO" id="GO:0022857">
    <property type="term" value="F:transmembrane transporter activity"/>
    <property type="evidence" value="ECO:0007669"/>
    <property type="project" value="UniProtKB-UniRule"/>
</dbReference>
<keyword evidence="7" id="KW-0813">Transport</keyword>
<evidence type="ECO:0000256" key="4">
    <source>
        <dbReference type="ARBA" id="ARBA00022692"/>
    </source>
</evidence>
<comment type="subunit">
    <text evidence="7">The complex comprises the extracytoplasmic solute receptor protein and the two transmembrane proteins.</text>
</comment>
<dbReference type="PANTHER" id="PTHR33362:SF2">
    <property type="entry name" value="TRAP TRANSPORTER LARGE PERMEASE PROTEIN"/>
    <property type="match status" value="1"/>
</dbReference>
<keyword evidence="3 7" id="KW-0997">Cell inner membrane</keyword>
<feature type="transmembrane region" description="Helical" evidence="7">
    <location>
        <begin position="397"/>
        <end position="418"/>
    </location>
</feature>
<comment type="subcellular location">
    <subcellularLocation>
        <location evidence="1 7">Cell inner membrane</location>
        <topology evidence="1 7">Multi-pass membrane protein</topology>
    </subcellularLocation>
</comment>
<evidence type="ECO:0000259" key="8">
    <source>
        <dbReference type="Pfam" id="PF06808"/>
    </source>
</evidence>
<dbReference type="InterPro" id="IPR010656">
    <property type="entry name" value="DctM"/>
</dbReference>
<dbReference type="OrthoDB" id="7824289at2"/>
<evidence type="ECO:0000313" key="10">
    <source>
        <dbReference type="Proteomes" id="UP000773614"/>
    </source>
</evidence>
<dbReference type="GO" id="GO:0005886">
    <property type="term" value="C:plasma membrane"/>
    <property type="evidence" value="ECO:0007669"/>
    <property type="project" value="UniProtKB-SubCell"/>
</dbReference>
<name>A0A964WVM4_9HYPH</name>
<evidence type="ECO:0000256" key="1">
    <source>
        <dbReference type="ARBA" id="ARBA00004429"/>
    </source>
</evidence>
<evidence type="ECO:0000256" key="5">
    <source>
        <dbReference type="ARBA" id="ARBA00022989"/>
    </source>
</evidence>
<feature type="transmembrane region" description="Helical" evidence="7">
    <location>
        <begin position="365"/>
        <end position="385"/>
    </location>
</feature>
<dbReference type="EMBL" id="SPKJ01000162">
    <property type="protein sequence ID" value="MYZ50392.1"/>
    <property type="molecule type" value="Genomic_DNA"/>
</dbReference>
<organism evidence="9 10">
    <name type="scientific">Propylenella binzhouense</name>
    <dbReference type="NCBI Taxonomy" id="2555902"/>
    <lineage>
        <taxon>Bacteria</taxon>
        <taxon>Pseudomonadati</taxon>
        <taxon>Pseudomonadota</taxon>
        <taxon>Alphaproteobacteria</taxon>
        <taxon>Hyphomicrobiales</taxon>
        <taxon>Propylenellaceae</taxon>
        <taxon>Propylenella</taxon>
    </lineage>
</organism>
<feature type="transmembrane region" description="Helical" evidence="7">
    <location>
        <begin position="213"/>
        <end position="232"/>
    </location>
</feature>
<feature type="transmembrane region" description="Helical" evidence="7">
    <location>
        <begin position="97"/>
        <end position="121"/>
    </location>
</feature>
<evidence type="ECO:0000256" key="2">
    <source>
        <dbReference type="ARBA" id="ARBA00022475"/>
    </source>
</evidence>
<dbReference type="NCBIfam" id="TIGR00786">
    <property type="entry name" value="dctM"/>
    <property type="match status" value="1"/>
</dbReference>
<feature type="transmembrane region" description="Helical" evidence="7">
    <location>
        <begin position="310"/>
        <end position="328"/>
    </location>
</feature>
<dbReference type="PIRSF" id="PIRSF006066">
    <property type="entry name" value="HI0050"/>
    <property type="match status" value="1"/>
</dbReference>
<proteinExistence type="inferred from homology"/>
<comment type="similarity">
    <text evidence="7">Belongs to the TRAP transporter large permease family.</text>
</comment>
<feature type="domain" description="TRAP C4-dicarboxylate transport system permease DctM subunit" evidence="8">
    <location>
        <begin position="9"/>
        <end position="414"/>
    </location>
</feature>
<keyword evidence="6 7" id="KW-0472">Membrane</keyword>
<feature type="transmembrane region" description="Helical" evidence="7">
    <location>
        <begin position="169"/>
        <end position="192"/>
    </location>
</feature>
<feature type="transmembrane region" description="Helical" evidence="7">
    <location>
        <begin position="133"/>
        <end position="157"/>
    </location>
</feature>
<keyword evidence="10" id="KW-1185">Reference proteome</keyword>
<feature type="transmembrane region" description="Helical" evidence="7">
    <location>
        <begin position="6"/>
        <end position="31"/>
    </location>
</feature>
<reference evidence="9" key="1">
    <citation type="submission" date="2019-03" db="EMBL/GenBank/DDBJ databases">
        <title>Afifella sp. nov., isolated from activated sludge.</title>
        <authorList>
            <person name="Li Q."/>
            <person name="Liu Y."/>
        </authorList>
    </citation>
    <scope>NUCLEOTIDE SEQUENCE</scope>
    <source>
        <strain evidence="9">L72</strain>
    </source>
</reference>